<keyword evidence="3" id="KW-1185">Reference proteome</keyword>
<sequence>MKKPAIRGKTIVQSIDDTAEPESNKPSLRWIILIPFIIVLGVMAAIVRGGESSTVEKTENGKGKKSAVTGSDANVKKTIRKNIKLYVQAESNDYDTKSLGGIANLTISVNNNSDYTMDKVRVKITYIKANGEVYETKYEDFFYIRPNSKATHRIPDSKRGTSIKYEIASIRSKALGL</sequence>
<evidence type="ECO:0000256" key="1">
    <source>
        <dbReference type="SAM" id="Phobius"/>
    </source>
</evidence>
<dbReference type="EMBL" id="LWBP01000078">
    <property type="protein sequence ID" value="OQP65005.1"/>
    <property type="molecule type" value="Genomic_DNA"/>
</dbReference>
<feature type="transmembrane region" description="Helical" evidence="1">
    <location>
        <begin position="28"/>
        <end position="47"/>
    </location>
</feature>
<dbReference type="AlphaFoldDB" id="A0A1V9G2Y5"/>
<organism evidence="2 3">
    <name type="scientific">Niastella populi</name>
    <dbReference type="NCBI Taxonomy" id="550983"/>
    <lineage>
        <taxon>Bacteria</taxon>
        <taxon>Pseudomonadati</taxon>
        <taxon>Bacteroidota</taxon>
        <taxon>Chitinophagia</taxon>
        <taxon>Chitinophagales</taxon>
        <taxon>Chitinophagaceae</taxon>
        <taxon>Niastella</taxon>
    </lineage>
</organism>
<reference evidence="3" key="1">
    <citation type="submission" date="2016-04" db="EMBL/GenBank/DDBJ databases">
        <authorList>
            <person name="Chen L."/>
            <person name="Zhuang W."/>
            <person name="Wang G."/>
        </authorList>
    </citation>
    <scope>NUCLEOTIDE SEQUENCE [LARGE SCALE GENOMIC DNA]</scope>
    <source>
        <strain evidence="3">208</strain>
    </source>
</reference>
<name>A0A1V9G2Y5_9BACT</name>
<keyword evidence="1" id="KW-1133">Transmembrane helix</keyword>
<proteinExistence type="predicted"/>
<dbReference type="Proteomes" id="UP000192276">
    <property type="component" value="Unassembled WGS sequence"/>
</dbReference>
<comment type="caution">
    <text evidence="2">The sequence shown here is derived from an EMBL/GenBank/DDBJ whole genome shotgun (WGS) entry which is preliminary data.</text>
</comment>
<keyword evidence="1" id="KW-0812">Transmembrane</keyword>
<keyword evidence="1" id="KW-0472">Membrane</keyword>
<dbReference type="STRING" id="550983.A4R26_14945"/>
<gene>
    <name evidence="2" type="ORF">A4R26_14945</name>
</gene>
<accession>A0A1V9G2Y5</accession>
<protein>
    <submittedName>
        <fullName evidence="2">Uncharacterized protein</fullName>
    </submittedName>
</protein>
<dbReference type="OrthoDB" id="666621at2"/>
<evidence type="ECO:0000313" key="2">
    <source>
        <dbReference type="EMBL" id="OQP65005.1"/>
    </source>
</evidence>
<evidence type="ECO:0000313" key="3">
    <source>
        <dbReference type="Proteomes" id="UP000192276"/>
    </source>
</evidence>
<dbReference type="RefSeq" id="WP_081163331.1">
    <property type="nucleotide sequence ID" value="NZ_LWBP01000078.1"/>
</dbReference>